<name>A0A562IZ54_9GAMM</name>
<dbReference type="PANTHER" id="PTHR38040:SF1">
    <property type="entry name" value="UBIQUINONE BIOSYNTHESIS ACCESSORY FACTOR UBIK"/>
    <property type="match status" value="1"/>
</dbReference>
<organism evidence="2 3">
    <name type="scientific">Azomonas agilis</name>
    <dbReference type="NCBI Taxonomy" id="116849"/>
    <lineage>
        <taxon>Bacteria</taxon>
        <taxon>Pseudomonadati</taxon>
        <taxon>Pseudomonadota</taxon>
        <taxon>Gammaproteobacteria</taxon>
        <taxon>Pseudomonadales</taxon>
        <taxon>Pseudomonadaceae</taxon>
        <taxon>Azomonas</taxon>
    </lineage>
</organism>
<comment type="caution">
    <text evidence="2">The sequence shown here is derived from an EMBL/GenBank/DDBJ whole genome shotgun (WGS) entry which is preliminary data.</text>
</comment>
<accession>A0A562IZ54</accession>
<reference evidence="2 3" key="1">
    <citation type="submission" date="2019-07" db="EMBL/GenBank/DDBJ databases">
        <title>Genomic Encyclopedia of Type Strains, Phase I: the one thousand microbial genomes (KMG-I) project.</title>
        <authorList>
            <person name="Kyrpides N."/>
        </authorList>
    </citation>
    <scope>NUCLEOTIDE SEQUENCE [LARGE SCALE GENOMIC DNA]</scope>
    <source>
        <strain evidence="2 3">DSM 375</strain>
    </source>
</reference>
<dbReference type="Pfam" id="PF04380">
    <property type="entry name" value="BMFP"/>
    <property type="match status" value="1"/>
</dbReference>
<dbReference type="PANTHER" id="PTHR38040">
    <property type="entry name" value="UBIQUINONE BIOSYNTHESIS ACCESSORY FACTOR UBIK"/>
    <property type="match status" value="1"/>
</dbReference>
<evidence type="ECO:0000313" key="3">
    <source>
        <dbReference type="Proteomes" id="UP000319627"/>
    </source>
</evidence>
<dbReference type="UniPathway" id="UPA00232"/>
<dbReference type="Proteomes" id="UP000319627">
    <property type="component" value="Unassembled WGS sequence"/>
</dbReference>
<dbReference type="AlphaFoldDB" id="A0A562IZ54"/>
<comment type="subcellular location">
    <subcellularLocation>
        <location evidence="1">Cytoplasm</location>
    </subcellularLocation>
</comment>
<comment type="function">
    <text evidence="1">Required for efficient ubiquinone (coenzyme Q) biosynthesis. UbiK is probably an accessory factor of Ubi enzymes and facilitates ubiquinone biosynthesis by acting as an assembly factor, a targeting factor, or both.</text>
</comment>
<dbReference type="InterPro" id="IPR007475">
    <property type="entry name" value="UbiK"/>
</dbReference>
<evidence type="ECO:0000313" key="2">
    <source>
        <dbReference type="EMBL" id="TWH76120.1"/>
    </source>
</evidence>
<comment type="similarity">
    <text evidence="1">Belongs to the UbiK family.</text>
</comment>
<keyword evidence="1" id="KW-0963">Cytoplasm</keyword>
<proteinExistence type="inferred from homology"/>
<protein>
    <recommendedName>
        <fullName evidence="1">Ubiquinone biosynthesis accessory factor UbiK</fullName>
    </recommendedName>
</protein>
<gene>
    <name evidence="1" type="primary">ubiK</name>
    <name evidence="2" type="ORF">LX59_01039</name>
</gene>
<comment type="pathway">
    <text evidence="1">Cofactor biosynthesis; ubiquinone biosynthesis.</text>
</comment>
<dbReference type="OrthoDB" id="5297354at2"/>
<dbReference type="RefSeq" id="WP_144570777.1">
    <property type="nucleotide sequence ID" value="NZ_VLKG01000003.1"/>
</dbReference>
<dbReference type="GO" id="GO:0005829">
    <property type="term" value="C:cytosol"/>
    <property type="evidence" value="ECO:0007669"/>
    <property type="project" value="TreeGrafter"/>
</dbReference>
<keyword evidence="3" id="KW-1185">Reference proteome</keyword>
<dbReference type="GO" id="GO:0006744">
    <property type="term" value="P:ubiquinone biosynthetic process"/>
    <property type="evidence" value="ECO:0007669"/>
    <property type="project" value="UniProtKB-UniRule"/>
</dbReference>
<keyword evidence="1" id="KW-0831">Ubiquinone biosynthesis</keyword>
<evidence type="ECO:0000256" key="1">
    <source>
        <dbReference type="HAMAP-Rule" id="MF_02216"/>
    </source>
</evidence>
<sequence length="94" mass="10504">MLPPKALIEAVNAQAARLLSGELPLSRTELEAQLKVLIQGALSRLDVVSRDEFDNQALVLAHTRARLEDLEQRVQSLEQRLTVLHPMVIQNDKA</sequence>
<dbReference type="HAMAP" id="MF_02216">
    <property type="entry name" value="UbiK"/>
    <property type="match status" value="1"/>
</dbReference>
<dbReference type="EMBL" id="VLKG01000003">
    <property type="protein sequence ID" value="TWH76120.1"/>
    <property type="molecule type" value="Genomic_DNA"/>
</dbReference>